<evidence type="ECO:0000256" key="1">
    <source>
        <dbReference type="SAM" id="SignalP"/>
    </source>
</evidence>
<accession>A0A6A6PGJ5</accession>
<protein>
    <submittedName>
        <fullName evidence="2">Uncharacterized protein</fullName>
    </submittedName>
</protein>
<evidence type="ECO:0000313" key="3">
    <source>
        <dbReference type="Proteomes" id="UP000799766"/>
    </source>
</evidence>
<reference evidence="2" key="1">
    <citation type="journal article" date="2020" name="Stud. Mycol.">
        <title>101 Dothideomycetes genomes: a test case for predicting lifestyles and emergence of pathogens.</title>
        <authorList>
            <person name="Haridas S."/>
            <person name="Albert R."/>
            <person name="Binder M."/>
            <person name="Bloem J."/>
            <person name="Labutti K."/>
            <person name="Salamov A."/>
            <person name="Andreopoulos B."/>
            <person name="Baker S."/>
            <person name="Barry K."/>
            <person name="Bills G."/>
            <person name="Bluhm B."/>
            <person name="Cannon C."/>
            <person name="Castanera R."/>
            <person name="Culley D."/>
            <person name="Daum C."/>
            <person name="Ezra D."/>
            <person name="Gonzalez J."/>
            <person name="Henrissat B."/>
            <person name="Kuo A."/>
            <person name="Liang C."/>
            <person name="Lipzen A."/>
            <person name="Lutzoni F."/>
            <person name="Magnuson J."/>
            <person name="Mondo S."/>
            <person name="Nolan M."/>
            <person name="Ohm R."/>
            <person name="Pangilinan J."/>
            <person name="Park H.-J."/>
            <person name="Ramirez L."/>
            <person name="Alfaro M."/>
            <person name="Sun H."/>
            <person name="Tritt A."/>
            <person name="Yoshinaga Y."/>
            <person name="Zwiers L.-H."/>
            <person name="Turgeon B."/>
            <person name="Goodwin S."/>
            <person name="Spatafora J."/>
            <person name="Crous P."/>
            <person name="Grigoriev I."/>
        </authorList>
    </citation>
    <scope>NUCLEOTIDE SEQUENCE</scope>
    <source>
        <strain evidence="2">ATCC 16933</strain>
    </source>
</reference>
<keyword evidence="1" id="KW-0732">Signal</keyword>
<evidence type="ECO:0000313" key="2">
    <source>
        <dbReference type="EMBL" id="KAF2462463.1"/>
    </source>
</evidence>
<name>A0A6A6PGJ5_9PEZI</name>
<organism evidence="2 3">
    <name type="scientific">Lineolata rhizophorae</name>
    <dbReference type="NCBI Taxonomy" id="578093"/>
    <lineage>
        <taxon>Eukaryota</taxon>
        <taxon>Fungi</taxon>
        <taxon>Dikarya</taxon>
        <taxon>Ascomycota</taxon>
        <taxon>Pezizomycotina</taxon>
        <taxon>Dothideomycetes</taxon>
        <taxon>Dothideomycetes incertae sedis</taxon>
        <taxon>Lineolatales</taxon>
        <taxon>Lineolataceae</taxon>
        <taxon>Lineolata</taxon>
    </lineage>
</organism>
<feature type="signal peptide" evidence="1">
    <location>
        <begin position="1"/>
        <end position="22"/>
    </location>
</feature>
<dbReference type="AlphaFoldDB" id="A0A6A6PGJ5"/>
<gene>
    <name evidence="2" type="ORF">BDY21DRAFT_368503</name>
</gene>
<feature type="chain" id="PRO_5025662396" evidence="1">
    <location>
        <begin position="23"/>
        <end position="302"/>
    </location>
</feature>
<dbReference type="Proteomes" id="UP000799766">
    <property type="component" value="Unassembled WGS sequence"/>
</dbReference>
<dbReference type="EMBL" id="MU001670">
    <property type="protein sequence ID" value="KAF2462463.1"/>
    <property type="molecule type" value="Genomic_DNA"/>
</dbReference>
<keyword evidence="3" id="KW-1185">Reference proteome</keyword>
<sequence>MFAMIRLQSLLLALSLAALIGAQSDGFGYQGYTRNSSGDAGSAIYETGSTPSNISTTDPPPDVLLNASVHVTEIFVEVSNITAKINLDAQVLRLLQFNAGVDASIDRVRLLIQDVNAEVTLVARLANLVLMVNNVLDSLDLNPILATLGQGIEDIADTAIDGLGGALGLGGNQSESGNNNNVRRSFTLENNILYSVNDYSGRTHTNRILAQNGNLIDQYLDNDGNIYDQKVVGHYSSDMTFNGEIDLPDVDEEPTREQEYVYTPFPGIQATCAVRVNTAGEVVSTQVISETNAGGTSSVGPA</sequence>
<dbReference type="OrthoDB" id="4148174at2759"/>
<proteinExistence type="predicted"/>